<accession>A0ACC3B2L0</accession>
<proteinExistence type="predicted"/>
<reference evidence="1 2" key="1">
    <citation type="journal article" date="2023" name="ACS Omega">
        <title>Identification of the Neoaspergillic Acid Biosynthesis Gene Cluster by Establishing an In Vitro CRISPR-Ribonucleoprotein Genetic System in Aspergillus melleus.</title>
        <authorList>
            <person name="Yuan B."/>
            <person name="Grau M.F."/>
            <person name="Murata R.M."/>
            <person name="Torok T."/>
            <person name="Venkateswaran K."/>
            <person name="Stajich J.E."/>
            <person name="Wang C.C.C."/>
        </authorList>
    </citation>
    <scope>NUCLEOTIDE SEQUENCE [LARGE SCALE GENOMIC DNA]</scope>
    <source>
        <strain evidence="1 2">IMV 1140</strain>
    </source>
</reference>
<evidence type="ECO:0000313" key="1">
    <source>
        <dbReference type="EMBL" id="KAK1144611.1"/>
    </source>
</evidence>
<sequence>MRTPQGVGWTGRANRSTFICGSTAQDGERWCHDVAHNMATGKIEADQCDNCSIKQWQFIAGSPMPSSSTSTTTLPTPSVCSGKIYTIKSGDTYQSVSKSQDVGTAQLLVDNGLEAYCKDFLSQETAIPAPVPTNLANGTVKRCSQYYLVEPENYCNNAILKYSISLNNFLFLNKGVNKNCTNLFANESYCVSPLDSINDYPGAPGYTDPSASYSDIPYSSYPTAAYTPPINANVTKLLPISPGNRKDCHIYIASPELQIDVSGTFYASSCEAVAEAAGKAVEELEQWNSSISANGTCTFSPSYRYCMNPNRPTDSGPVATKPPVPSSSTSTASHTTISSVSTTITATKTAPTTGGPPGPTQSGIPDNCNKWHLVTSSDENCATVAAKYNISLKQFYNWNPAVSHDCVDGFWKDEAYCVGVAK</sequence>
<gene>
    <name evidence="1" type="ORF">N8T08_004914</name>
</gene>
<protein>
    <submittedName>
        <fullName evidence="1">Uncharacterized protein</fullName>
    </submittedName>
</protein>
<evidence type="ECO:0000313" key="2">
    <source>
        <dbReference type="Proteomes" id="UP001177260"/>
    </source>
</evidence>
<dbReference type="EMBL" id="JAOPJF010000029">
    <property type="protein sequence ID" value="KAK1144611.1"/>
    <property type="molecule type" value="Genomic_DNA"/>
</dbReference>
<name>A0ACC3B2L0_9EURO</name>
<keyword evidence="2" id="KW-1185">Reference proteome</keyword>
<comment type="caution">
    <text evidence="1">The sequence shown here is derived from an EMBL/GenBank/DDBJ whole genome shotgun (WGS) entry which is preliminary data.</text>
</comment>
<organism evidence="1 2">
    <name type="scientific">Aspergillus melleus</name>
    <dbReference type="NCBI Taxonomy" id="138277"/>
    <lineage>
        <taxon>Eukaryota</taxon>
        <taxon>Fungi</taxon>
        <taxon>Dikarya</taxon>
        <taxon>Ascomycota</taxon>
        <taxon>Pezizomycotina</taxon>
        <taxon>Eurotiomycetes</taxon>
        <taxon>Eurotiomycetidae</taxon>
        <taxon>Eurotiales</taxon>
        <taxon>Aspergillaceae</taxon>
        <taxon>Aspergillus</taxon>
        <taxon>Aspergillus subgen. Circumdati</taxon>
    </lineage>
</organism>
<dbReference type="Proteomes" id="UP001177260">
    <property type="component" value="Unassembled WGS sequence"/>
</dbReference>